<dbReference type="RefSeq" id="WP_091278584.1">
    <property type="nucleotide sequence ID" value="NZ_JABAPK010000003.1"/>
</dbReference>
<dbReference type="Proteomes" id="UP000214355">
    <property type="component" value="Chromosome I"/>
</dbReference>
<evidence type="ECO:0000256" key="1">
    <source>
        <dbReference type="SAM" id="Phobius"/>
    </source>
</evidence>
<evidence type="ECO:0000313" key="2">
    <source>
        <dbReference type="EMBL" id="SDU77601.1"/>
    </source>
</evidence>
<keyword evidence="1" id="KW-0812">Transmembrane</keyword>
<evidence type="ECO:0000313" key="3">
    <source>
        <dbReference type="Proteomes" id="UP000214355"/>
    </source>
</evidence>
<keyword evidence="1" id="KW-0472">Membrane</keyword>
<gene>
    <name evidence="2" type="ORF">SAMN04489737_0085</name>
</gene>
<feature type="transmembrane region" description="Helical" evidence="1">
    <location>
        <begin position="21"/>
        <end position="43"/>
    </location>
</feature>
<keyword evidence="1" id="KW-1133">Transmembrane helix</keyword>
<proteinExistence type="predicted"/>
<reference evidence="3" key="1">
    <citation type="submission" date="2016-10" db="EMBL/GenBank/DDBJ databases">
        <authorList>
            <person name="Varghese N."/>
            <person name="Submissions S."/>
        </authorList>
    </citation>
    <scope>NUCLEOTIDE SEQUENCE [LARGE SCALE GENOMIC DNA]</scope>
    <source>
        <strain evidence="3">DSM 10002</strain>
    </source>
</reference>
<protein>
    <submittedName>
        <fullName evidence="2">Uncharacterized protein</fullName>
    </submittedName>
</protein>
<dbReference type="EMBL" id="LT629804">
    <property type="protein sequence ID" value="SDU77601.1"/>
    <property type="molecule type" value="Genomic_DNA"/>
</dbReference>
<dbReference type="STRING" id="131112.SAMN04489737_0085"/>
<keyword evidence="3" id="KW-1185">Reference proteome</keyword>
<sequence length="139" mass="14740">MTHKLSRGHTAKELSELVAKWNIATLIVVSIVISIGLVISGFLQSVPSVIFGCVVVSMMHIISFLLDRYLLSRGHLVGMLAVCGYVVKIGVIGLAYVVSVKVSILDLRIVMLALVFGIIAGLITGTSVILRDGGPPIGE</sequence>
<accession>A0A1H2LAJ1</accession>
<feature type="transmembrane region" description="Helical" evidence="1">
    <location>
        <begin position="49"/>
        <end position="66"/>
    </location>
</feature>
<feature type="transmembrane region" description="Helical" evidence="1">
    <location>
        <begin position="78"/>
        <end position="97"/>
    </location>
</feature>
<dbReference type="GeneID" id="65343846"/>
<organism evidence="2 3">
    <name type="scientific">Arcanobacterium phocae</name>
    <dbReference type="NCBI Taxonomy" id="131112"/>
    <lineage>
        <taxon>Bacteria</taxon>
        <taxon>Bacillati</taxon>
        <taxon>Actinomycetota</taxon>
        <taxon>Actinomycetes</taxon>
        <taxon>Actinomycetales</taxon>
        <taxon>Actinomycetaceae</taxon>
        <taxon>Arcanobacterium</taxon>
    </lineage>
</organism>
<feature type="transmembrane region" description="Helical" evidence="1">
    <location>
        <begin position="109"/>
        <end position="130"/>
    </location>
</feature>
<name>A0A1H2LAJ1_9ACTO</name>
<dbReference type="AlphaFoldDB" id="A0A1H2LAJ1"/>